<protein>
    <submittedName>
        <fullName evidence="1">Uncharacterized protein</fullName>
    </submittedName>
</protein>
<reference evidence="1 2" key="1">
    <citation type="submission" date="2015-01" db="EMBL/GenBank/DDBJ databases">
        <title>Evolution of Trichinella species and genotypes.</title>
        <authorList>
            <person name="Korhonen P.K."/>
            <person name="Edoardo P."/>
            <person name="Giuseppe L.R."/>
            <person name="Gasser R.B."/>
        </authorList>
    </citation>
    <scope>NUCLEOTIDE SEQUENCE [LARGE SCALE GENOMIC DNA]</scope>
    <source>
        <strain evidence="1">ISS1029</strain>
    </source>
</reference>
<dbReference type="OrthoDB" id="10539552at2759"/>
<sequence length="199" mass="23018">MNALMQQQCRPQKSRGRHCASLYARMSDAFAPVCHRDVDHDSCKNCFLHKAKFIHQTVDPKYCIRSKEFYARLLLYVVIVLIEQGDAVFNIDDLNDSMYTHIRMYYVYVEIRWEAWVIGSEPKERLILCYCCTSEIDHYPTSVDELNACGDDSFPFLSSKPTVRGPGHEEQSGLAGTCRFEKKEIACRVQFCAQLSEEH</sequence>
<evidence type="ECO:0000313" key="2">
    <source>
        <dbReference type="Proteomes" id="UP000055024"/>
    </source>
</evidence>
<name>A0A0V1I4I3_9BILA</name>
<comment type="caution">
    <text evidence="1">The sequence shown here is derived from an EMBL/GenBank/DDBJ whole genome shotgun (WGS) entry which is preliminary data.</text>
</comment>
<organism evidence="1 2">
    <name type="scientific">Trichinella zimbabwensis</name>
    <dbReference type="NCBI Taxonomy" id="268475"/>
    <lineage>
        <taxon>Eukaryota</taxon>
        <taxon>Metazoa</taxon>
        <taxon>Ecdysozoa</taxon>
        <taxon>Nematoda</taxon>
        <taxon>Enoplea</taxon>
        <taxon>Dorylaimia</taxon>
        <taxon>Trichinellida</taxon>
        <taxon>Trichinellidae</taxon>
        <taxon>Trichinella</taxon>
    </lineage>
</organism>
<dbReference type="Proteomes" id="UP000055024">
    <property type="component" value="Unassembled WGS sequence"/>
</dbReference>
<proteinExistence type="predicted"/>
<dbReference type="AlphaFoldDB" id="A0A0V1I4I3"/>
<accession>A0A0V1I4I3</accession>
<keyword evidence="2" id="KW-1185">Reference proteome</keyword>
<dbReference type="EMBL" id="JYDP01000005">
    <property type="protein sequence ID" value="KRZ17790.1"/>
    <property type="molecule type" value="Genomic_DNA"/>
</dbReference>
<gene>
    <name evidence="1" type="ORF">T11_5378</name>
</gene>
<evidence type="ECO:0000313" key="1">
    <source>
        <dbReference type="EMBL" id="KRZ17790.1"/>
    </source>
</evidence>